<organism evidence="3">
    <name type="scientific">bioreactor metagenome</name>
    <dbReference type="NCBI Taxonomy" id="1076179"/>
    <lineage>
        <taxon>unclassified sequences</taxon>
        <taxon>metagenomes</taxon>
        <taxon>ecological metagenomes</taxon>
    </lineage>
</organism>
<dbReference type="Pfam" id="PF02826">
    <property type="entry name" value="2-Hacid_dh_C"/>
    <property type="match status" value="1"/>
</dbReference>
<dbReference type="Gene3D" id="3.30.1370.170">
    <property type="match status" value="1"/>
</dbReference>
<dbReference type="Pfam" id="PF11890">
    <property type="entry name" value="DUF3410"/>
    <property type="match status" value="1"/>
</dbReference>
<accession>A0A645ENB3</accession>
<dbReference type="GO" id="GO:0051287">
    <property type="term" value="F:NAD binding"/>
    <property type="evidence" value="ECO:0007669"/>
    <property type="project" value="InterPro"/>
</dbReference>
<gene>
    <name evidence="3" type="primary">pdxB_17</name>
    <name evidence="3" type="ORF">SDC9_150738</name>
</gene>
<sequence length="174" mass="19151">MKPGAWLFSSGRGEVADTAALKRAAGLGGMVLDVWENEPEIDRELLSRVRIGTPHIAGYSTDGKANGTAMSVRALAKFFDLPKLAEWRPAELPAPREPQVIELDSRLPEAEQVAAALRHSYDIRLDDQRLRDDPAGFETQRGDYRIRREAPAFAIRGGGAEARASLLRIGFRTV</sequence>
<proteinExistence type="predicted"/>
<dbReference type="InterPro" id="IPR024531">
    <property type="entry name" value="Erythronate-4-P_DHase_dimer"/>
</dbReference>
<dbReference type="GO" id="GO:0033711">
    <property type="term" value="F:4-phosphoerythronate dehydrogenase activity"/>
    <property type="evidence" value="ECO:0007669"/>
    <property type="project" value="UniProtKB-EC"/>
</dbReference>
<evidence type="ECO:0000259" key="2">
    <source>
        <dbReference type="Pfam" id="PF11890"/>
    </source>
</evidence>
<reference evidence="3" key="1">
    <citation type="submission" date="2019-08" db="EMBL/GenBank/DDBJ databases">
        <authorList>
            <person name="Kucharzyk K."/>
            <person name="Murdoch R.W."/>
            <person name="Higgins S."/>
            <person name="Loffler F."/>
        </authorList>
    </citation>
    <scope>NUCLEOTIDE SEQUENCE</scope>
</reference>
<protein>
    <submittedName>
        <fullName evidence="3">Erythronate-4-phosphate dehydrogenase</fullName>
        <ecNumber evidence="3">1.1.1.290</ecNumber>
    </submittedName>
</protein>
<name>A0A645ENB3_9ZZZZ</name>
<evidence type="ECO:0000313" key="3">
    <source>
        <dbReference type="EMBL" id="MPN03508.1"/>
    </source>
</evidence>
<feature type="domain" description="Erythronate-4-phosphate dehydrogenase dimerisation" evidence="2">
    <location>
        <begin position="100"/>
        <end position="170"/>
    </location>
</feature>
<feature type="domain" description="D-isomer specific 2-hydroxyacid dehydrogenase NAD-binding" evidence="1">
    <location>
        <begin position="1"/>
        <end position="57"/>
    </location>
</feature>
<keyword evidence="3" id="KW-0560">Oxidoreductase</keyword>
<evidence type="ECO:0000259" key="1">
    <source>
        <dbReference type="Pfam" id="PF02826"/>
    </source>
</evidence>
<dbReference type="SUPFAM" id="SSF51735">
    <property type="entry name" value="NAD(P)-binding Rossmann-fold domains"/>
    <property type="match status" value="1"/>
</dbReference>
<dbReference type="InterPro" id="IPR036291">
    <property type="entry name" value="NAD(P)-bd_dom_sf"/>
</dbReference>
<comment type="caution">
    <text evidence="3">The sequence shown here is derived from an EMBL/GenBank/DDBJ whole genome shotgun (WGS) entry which is preliminary data.</text>
</comment>
<dbReference type="InterPro" id="IPR038251">
    <property type="entry name" value="PdxB_dimer_sf"/>
</dbReference>
<dbReference type="Gene3D" id="3.40.50.720">
    <property type="entry name" value="NAD(P)-binding Rossmann-like Domain"/>
    <property type="match status" value="2"/>
</dbReference>
<dbReference type="AlphaFoldDB" id="A0A645ENB3"/>
<dbReference type="EMBL" id="VSSQ01049431">
    <property type="protein sequence ID" value="MPN03508.1"/>
    <property type="molecule type" value="Genomic_DNA"/>
</dbReference>
<dbReference type="GO" id="GO:0046983">
    <property type="term" value="F:protein dimerization activity"/>
    <property type="evidence" value="ECO:0007669"/>
    <property type="project" value="InterPro"/>
</dbReference>
<dbReference type="InterPro" id="IPR006140">
    <property type="entry name" value="D-isomer_DH_NAD-bd"/>
</dbReference>
<dbReference type="EC" id="1.1.1.290" evidence="3"/>